<evidence type="ECO:0000313" key="1">
    <source>
        <dbReference type="EMBL" id="KNE95174.1"/>
    </source>
</evidence>
<reference evidence="2" key="1">
    <citation type="submission" date="2014-03" db="EMBL/GenBank/DDBJ databases">
        <title>The Genome Sequence of Puccinia striiformis f. sp. tritici PST-78.</title>
        <authorList>
            <consortium name="The Broad Institute Genome Sequencing Platform"/>
            <person name="Cuomo C."/>
            <person name="Hulbert S."/>
            <person name="Chen X."/>
            <person name="Walker B."/>
            <person name="Young S.K."/>
            <person name="Zeng Q."/>
            <person name="Gargeya S."/>
            <person name="Fitzgerald M."/>
            <person name="Haas B."/>
            <person name="Abouelleil A."/>
            <person name="Alvarado L."/>
            <person name="Arachchi H.M."/>
            <person name="Berlin A.M."/>
            <person name="Chapman S.B."/>
            <person name="Goldberg J."/>
            <person name="Griggs A."/>
            <person name="Gujja S."/>
            <person name="Hansen M."/>
            <person name="Howarth C."/>
            <person name="Imamovic A."/>
            <person name="Larimer J."/>
            <person name="McCowan C."/>
            <person name="Montmayeur A."/>
            <person name="Murphy C."/>
            <person name="Neiman D."/>
            <person name="Pearson M."/>
            <person name="Priest M."/>
            <person name="Roberts A."/>
            <person name="Saif S."/>
            <person name="Shea T."/>
            <person name="Sisk P."/>
            <person name="Sykes S."/>
            <person name="Wortman J."/>
            <person name="Nusbaum C."/>
            <person name="Birren B."/>
        </authorList>
    </citation>
    <scope>NUCLEOTIDE SEQUENCE [LARGE SCALE GENOMIC DNA]</scope>
    <source>
        <strain evidence="2">race PST-78</strain>
    </source>
</reference>
<dbReference type="STRING" id="1165861.A0A0L0V849"/>
<dbReference type="Proteomes" id="UP000054564">
    <property type="component" value="Unassembled WGS sequence"/>
</dbReference>
<sequence length="201" mass="22446">MPSQEVPPHQSRAALEVVKLQLEELKIVNQAIKTGFKSFSSATCQLAADGSNFQAWAKNMQDARNTHLGESKFFSPPHVLEKIGRGIFLASINESLRSNIQLTKKCVNMHALITKKFKTISRAAQMHVWHKFKAFTLDDHPLLAGIALKLHNLATEWKSLKLTFTKDTFLGFVPQDSIVQALVVVQDFTCPGRPGKAHPNF</sequence>
<protein>
    <submittedName>
        <fullName evidence="1">Uncharacterized protein</fullName>
    </submittedName>
</protein>
<dbReference type="AlphaFoldDB" id="A0A0L0V849"/>
<dbReference type="OrthoDB" id="10669538at2759"/>
<dbReference type="EMBL" id="AJIL01000102">
    <property type="protein sequence ID" value="KNE95174.1"/>
    <property type="molecule type" value="Genomic_DNA"/>
</dbReference>
<accession>A0A0L0V849</accession>
<proteinExistence type="predicted"/>
<keyword evidence="2" id="KW-1185">Reference proteome</keyword>
<name>A0A0L0V849_9BASI</name>
<evidence type="ECO:0000313" key="2">
    <source>
        <dbReference type="Proteomes" id="UP000054564"/>
    </source>
</evidence>
<organism evidence="1 2">
    <name type="scientific">Puccinia striiformis f. sp. tritici PST-78</name>
    <dbReference type="NCBI Taxonomy" id="1165861"/>
    <lineage>
        <taxon>Eukaryota</taxon>
        <taxon>Fungi</taxon>
        <taxon>Dikarya</taxon>
        <taxon>Basidiomycota</taxon>
        <taxon>Pucciniomycotina</taxon>
        <taxon>Pucciniomycetes</taxon>
        <taxon>Pucciniales</taxon>
        <taxon>Pucciniaceae</taxon>
        <taxon>Puccinia</taxon>
    </lineage>
</organism>
<comment type="caution">
    <text evidence="1">The sequence shown here is derived from an EMBL/GenBank/DDBJ whole genome shotgun (WGS) entry which is preliminary data.</text>
</comment>
<gene>
    <name evidence="1" type="ORF">PSTG_11540</name>
</gene>